<dbReference type="InterPro" id="IPR045913">
    <property type="entry name" value="TBC20/Gyp8-like"/>
</dbReference>
<dbReference type="FunFam" id="1.10.8.1310:FF:000005">
    <property type="entry name" value="GTPase-activating protein gyp10"/>
    <property type="match status" value="1"/>
</dbReference>
<dbReference type="GO" id="GO:0005789">
    <property type="term" value="C:endoplasmic reticulum membrane"/>
    <property type="evidence" value="ECO:0007669"/>
    <property type="project" value="TreeGrafter"/>
</dbReference>
<dbReference type="PANTHER" id="PTHR20913">
    <property type="entry name" value="TBC1 DOMAIN FAMILY MEMBER 20/GTPASE"/>
    <property type="match status" value="1"/>
</dbReference>
<accession>A0AA40DC06</accession>
<evidence type="ECO:0000256" key="1">
    <source>
        <dbReference type="ARBA" id="ARBA00022468"/>
    </source>
</evidence>
<feature type="transmembrane region" description="Helical" evidence="3">
    <location>
        <begin position="384"/>
        <end position="402"/>
    </location>
</feature>
<comment type="caution">
    <text evidence="5">The sequence shown here is derived from an EMBL/GenBank/DDBJ whole genome shotgun (WGS) entry which is preliminary data.</text>
</comment>
<dbReference type="EMBL" id="JAULSY010000024">
    <property type="protein sequence ID" value="KAK0671076.1"/>
    <property type="molecule type" value="Genomic_DNA"/>
</dbReference>
<keyword evidence="3" id="KW-1133">Transmembrane helix</keyword>
<dbReference type="PROSITE" id="PS50086">
    <property type="entry name" value="TBC_RABGAP"/>
    <property type="match status" value="1"/>
</dbReference>
<dbReference type="GO" id="GO:0006888">
    <property type="term" value="P:endoplasmic reticulum to Golgi vesicle-mediated transport"/>
    <property type="evidence" value="ECO:0007669"/>
    <property type="project" value="TreeGrafter"/>
</dbReference>
<dbReference type="Gene3D" id="1.10.8.1310">
    <property type="match status" value="1"/>
</dbReference>
<protein>
    <submittedName>
        <fullName evidence="5">TBC1 domain family member 20</fullName>
    </submittedName>
</protein>
<dbReference type="GO" id="GO:0005096">
    <property type="term" value="F:GTPase activator activity"/>
    <property type="evidence" value="ECO:0007669"/>
    <property type="project" value="UniProtKB-KW"/>
</dbReference>
<keyword evidence="3" id="KW-0812">Transmembrane</keyword>
<dbReference type="PANTHER" id="PTHR20913:SF7">
    <property type="entry name" value="RE60063P"/>
    <property type="match status" value="1"/>
</dbReference>
<keyword evidence="1" id="KW-0343">GTPase activation</keyword>
<feature type="compositionally biased region" description="Basic and acidic residues" evidence="2">
    <location>
        <begin position="31"/>
        <end position="45"/>
    </location>
</feature>
<gene>
    <name evidence="5" type="ORF">QBC41DRAFT_220056</name>
</gene>
<dbReference type="SMART" id="SM00164">
    <property type="entry name" value="TBC"/>
    <property type="match status" value="1"/>
</dbReference>
<dbReference type="InterPro" id="IPR035969">
    <property type="entry name" value="Rab-GAP_TBC_sf"/>
</dbReference>
<feature type="domain" description="Rab-GAP TBC" evidence="4">
    <location>
        <begin position="72"/>
        <end position="264"/>
    </location>
</feature>
<dbReference type="Proteomes" id="UP001174997">
    <property type="component" value="Unassembled WGS sequence"/>
</dbReference>
<reference evidence="5" key="1">
    <citation type="submission" date="2023-06" db="EMBL/GenBank/DDBJ databases">
        <title>Genome-scale phylogeny and comparative genomics of the fungal order Sordariales.</title>
        <authorList>
            <consortium name="Lawrence Berkeley National Laboratory"/>
            <person name="Hensen N."/>
            <person name="Bonometti L."/>
            <person name="Westerberg I."/>
            <person name="Brannstrom I.O."/>
            <person name="Guillou S."/>
            <person name="Cros-Aarteil S."/>
            <person name="Calhoun S."/>
            <person name="Haridas S."/>
            <person name="Kuo A."/>
            <person name="Mondo S."/>
            <person name="Pangilinan J."/>
            <person name="Riley R."/>
            <person name="Labutti K."/>
            <person name="Andreopoulos B."/>
            <person name="Lipzen A."/>
            <person name="Chen C."/>
            <person name="Yanf M."/>
            <person name="Daum C."/>
            <person name="Ng V."/>
            <person name="Clum A."/>
            <person name="Steindorff A."/>
            <person name="Ohm R."/>
            <person name="Martin F."/>
            <person name="Silar P."/>
            <person name="Natvig D."/>
            <person name="Lalanne C."/>
            <person name="Gautier V."/>
            <person name="Ament-Velasquez S.L."/>
            <person name="Kruys A."/>
            <person name="Hutchinson M.I."/>
            <person name="Powell A.J."/>
            <person name="Barry K."/>
            <person name="Miller A.N."/>
            <person name="Grigoriev I.V."/>
            <person name="Debuchy R."/>
            <person name="Gladieux P."/>
            <person name="Thoren M.H."/>
            <person name="Johannesson H."/>
        </authorList>
    </citation>
    <scope>NUCLEOTIDE SEQUENCE</scope>
    <source>
        <strain evidence="5">CBS 307.81</strain>
    </source>
</reference>
<keyword evidence="6" id="KW-1185">Reference proteome</keyword>
<dbReference type="Gene3D" id="1.10.472.80">
    <property type="entry name" value="Ypt/Rab-GAP domain of gyp1p, domain 3"/>
    <property type="match status" value="1"/>
</dbReference>
<dbReference type="SUPFAM" id="SSF47923">
    <property type="entry name" value="Ypt/Rab-GAP domain of gyp1p"/>
    <property type="match status" value="2"/>
</dbReference>
<proteinExistence type="predicted"/>
<name>A0AA40DC06_9PEZI</name>
<dbReference type="AlphaFoldDB" id="A0AA40DC06"/>
<evidence type="ECO:0000313" key="6">
    <source>
        <dbReference type="Proteomes" id="UP001174997"/>
    </source>
</evidence>
<dbReference type="Pfam" id="PF00566">
    <property type="entry name" value="RabGAP-TBC"/>
    <property type="match status" value="1"/>
</dbReference>
<evidence type="ECO:0000313" key="5">
    <source>
        <dbReference type="EMBL" id="KAK0671076.1"/>
    </source>
</evidence>
<dbReference type="FunFam" id="1.10.472.80:FF:000060">
    <property type="entry name" value="TBC domain protein, putative"/>
    <property type="match status" value="1"/>
</dbReference>
<feature type="region of interest" description="Disordered" evidence="2">
    <location>
        <begin position="1"/>
        <end position="45"/>
    </location>
</feature>
<dbReference type="InterPro" id="IPR000195">
    <property type="entry name" value="Rab-GAP-TBC_dom"/>
</dbReference>
<keyword evidence="3" id="KW-0472">Membrane</keyword>
<evidence type="ECO:0000259" key="4">
    <source>
        <dbReference type="PROSITE" id="PS50086"/>
    </source>
</evidence>
<evidence type="ECO:0000256" key="2">
    <source>
        <dbReference type="SAM" id="MobiDB-lite"/>
    </source>
</evidence>
<evidence type="ECO:0000256" key="3">
    <source>
        <dbReference type="SAM" id="Phobius"/>
    </source>
</evidence>
<organism evidence="5 6">
    <name type="scientific">Cercophora samala</name>
    <dbReference type="NCBI Taxonomy" id="330535"/>
    <lineage>
        <taxon>Eukaryota</taxon>
        <taxon>Fungi</taxon>
        <taxon>Dikarya</taxon>
        <taxon>Ascomycota</taxon>
        <taxon>Pezizomycotina</taxon>
        <taxon>Sordariomycetes</taxon>
        <taxon>Sordariomycetidae</taxon>
        <taxon>Sordariales</taxon>
        <taxon>Lasiosphaeriaceae</taxon>
        <taxon>Cercophora</taxon>
    </lineage>
</organism>
<sequence>MDMMLGPEAETNMADVNEKAIKMEEEEEPLDEKKPTNPKDEAAEQKKREILEACKARDFAALRALAASPGGFLTDTIRQQAWPLLLGIPPLNPDTKPEQEEEEDNSWKFLPRHKDEDQVQLDVNRAFVYYPNDQNDTQLSHSKTLLSTLITRTLRHHPYLSYFQGYHDICQVLLLTLPPPLQPAALAHLSLLRIRDFMLPNLLPAISQLRLLPDILRSSDPTLWRHLSSTEPFFALSGTLTMYAHDITTLGEITRLFDILLSRDPVFSLYLFAAIVRSRREELLDIPEEEPEMLHSVLSKLPQPLDIEGLISCAVELERRYPPEGLRSWKGEISRWSVLKTGRGEGVYNQGLEEGREAFERQVRELEWRERVKRVRGVVRRNRGVVRGVGVAVLVGVLGVLLRRYGSYYHQPGYGFYGEKGGMLEYVMGLVGRWWVR</sequence>